<dbReference type="HAMAP" id="MF_01915">
    <property type="entry name" value="LPS_assembly_LptC"/>
    <property type="match status" value="1"/>
</dbReference>
<dbReference type="Proteomes" id="UP001596996">
    <property type="component" value="Unassembled WGS sequence"/>
</dbReference>
<protein>
    <recommendedName>
        <fullName evidence="6 7">Lipopolysaccharide export system protein LptC</fullName>
    </recommendedName>
</protein>
<keyword evidence="2 6" id="KW-0997">Cell inner membrane</keyword>
<dbReference type="InterPro" id="IPR010664">
    <property type="entry name" value="LipoPS_assembly_LptC-rel"/>
</dbReference>
<organism evidence="8 9">
    <name type="scientific">Seminibacterium arietis</name>
    <dbReference type="NCBI Taxonomy" id="1173502"/>
    <lineage>
        <taxon>Bacteria</taxon>
        <taxon>Pseudomonadati</taxon>
        <taxon>Pseudomonadota</taxon>
        <taxon>Gammaproteobacteria</taxon>
        <taxon>Pasteurellales</taxon>
        <taxon>Pasteurellaceae</taxon>
        <taxon>Seminibacterium</taxon>
    </lineage>
</organism>
<evidence type="ECO:0000256" key="7">
    <source>
        <dbReference type="PIRNR" id="PIRNR028513"/>
    </source>
</evidence>
<dbReference type="InterPro" id="IPR026265">
    <property type="entry name" value="LptC"/>
</dbReference>
<comment type="function">
    <text evidence="6">Involved in the assembly of lipopolysaccharide (LPS). Required for the translocation of LPS from the inner membrane to the outer membrane. Facilitates the transfer of LPS from the inner membrane to the periplasmic protein LptA. Could be a docking site for LptA.</text>
</comment>
<reference evidence="9" key="1">
    <citation type="journal article" date="2019" name="Int. J. Syst. Evol. Microbiol.">
        <title>The Global Catalogue of Microorganisms (GCM) 10K type strain sequencing project: providing services to taxonomists for standard genome sequencing and annotation.</title>
        <authorList>
            <consortium name="The Broad Institute Genomics Platform"/>
            <consortium name="The Broad Institute Genome Sequencing Center for Infectious Disease"/>
            <person name="Wu L."/>
            <person name="Ma J."/>
        </authorList>
    </citation>
    <scope>NUCLEOTIDE SEQUENCE [LARGE SCALE GENOMIC DNA]</scope>
    <source>
        <strain evidence="9">CCUG 61707</strain>
    </source>
</reference>
<accession>A0ABW3I7N1</accession>
<dbReference type="RefSeq" id="WP_380819472.1">
    <property type="nucleotide sequence ID" value="NZ_JBHTJN010000008.1"/>
</dbReference>
<keyword evidence="9" id="KW-1185">Reference proteome</keyword>
<dbReference type="PANTHER" id="PTHR37481:SF1">
    <property type="entry name" value="LIPOPOLYSACCHARIDE EXPORT SYSTEM PROTEIN LPTC"/>
    <property type="match status" value="1"/>
</dbReference>
<evidence type="ECO:0000256" key="4">
    <source>
        <dbReference type="ARBA" id="ARBA00022989"/>
    </source>
</evidence>
<comment type="subcellular location">
    <subcellularLocation>
        <location evidence="6">Cell inner membrane</location>
        <topology evidence="6">Single-pass membrane protein</topology>
    </subcellularLocation>
</comment>
<comment type="similarity">
    <text evidence="6 7">Belongs to the LptC family.</text>
</comment>
<evidence type="ECO:0000256" key="3">
    <source>
        <dbReference type="ARBA" id="ARBA00022692"/>
    </source>
</evidence>
<evidence type="ECO:0000313" key="9">
    <source>
        <dbReference type="Proteomes" id="UP001596996"/>
    </source>
</evidence>
<name>A0ABW3I7N1_9PAST</name>
<keyword evidence="3 6" id="KW-0812">Transmembrane</keyword>
<keyword evidence="4 6" id="KW-1133">Transmembrane helix</keyword>
<dbReference type="PIRSF" id="PIRSF028513">
    <property type="entry name" value="LptC"/>
    <property type="match status" value="1"/>
</dbReference>
<dbReference type="NCBIfam" id="TIGR04409">
    <property type="entry name" value="LptC_YrbK"/>
    <property type="match status" value="1"/>
</dbReference>
<comment type="caution">
    <text evidence="8">The sequence shown here is derived from an EMBL/GenBank/DDBJ whole genome shotgun (WGS) entry which is preliminary data.</text>
</comment>
<comment type="subunit">
    <text evidence="6">Component of the lipopolysaccharide transport and assembly complex. Interacts with LptA and the LptBFG transporter complex.</text>
</comment>
<dbReference type="InterPro" id="IPR052363">
    <property type="entry name" value="LPS_export_LptC"/>
</dbReference>
<keyword evidence="1 6" id="KW-1003">Cell membrane</keyword>
<evidence type="ECO:0000256" key="1">
    <source>
        <dbReference type="ARBA" id="ARBA00022475"/>
    </source>
</evidence>
<gene>
    <name evidence="6 8" type="primary">lptC</name>
    <name evidence="8" type="ORF">ACFQ02_03665</name>
</gene>
<dbReference type="Gene3D" id="2.60.450.10">
    <property type="entry name" value="Lipopolysaccharide (LPS) transport protein A like domain"/>
    <property type="match status" value="1"/>
</dbReference>
<evidence type="ECO:0000313" key="8">
    <source>
        <dbReference type="EMBL" id="MFD0965949.1"/>
    </source>
</evidence>
<sequence length="190" mass="21591">MNIRLNIILLLVVLVLSTWFYQLNKKDDKNLSYLIKSQDAPEYVGQRMKTLIYSPTGKKQYAAQADKVAYFHSDKHTEFTYPVVYLFDLEDEKLGNQSWKISADKAKITQNDMLYLEGNVVAENLLPHSRLQKLATQSAVVNLKTQDISSDTTATISGLNFNSTGSKLVGNLQKQIATLKEQVKTHYEIK</sequence>
<evidence type="ECO:0000256" key="6">
    <source>
        <dbReference type="HAMAP-Rule" id="MF_01915"/>
    </source>
</evidence>
<dbReference type="PANTHER" id="PTHR37481">
    <property type="entry name" value="LIPOPOLYSACCHARIDE EXPORT SYSTEM PROTEIN LPTC"/>
    <property type="match status" value="1"/>
</dbReference>
<proteinExistence type="inferred from homology"/>
<evidence type="ECO:0000256" key="5">
    <source>
        <dbReference type="ARBA" id="ARBA00023136"/>
    </source>
</evidence>
<dbReference type="EMBL" id="JBHTJN010000008">
    <property type="protein sequence ID" value="MFD0965949.1"/>
    <property type="molecule type" value="Genomic_DNA"/>
</dbReference>
<dbReference type="Pfam" id="PF06835">
    <property type="entry name" value="LptC"/>
    <property type="match status" value="1"/>
</dbReference>
<comment type="function">
    <text evidence="7">Required for the translocation of lipopolysaccharide (LPS) from the inner membrane to the outer membrane.</text>
</comment>
<evidence type="ECO:0000256" key="2">
    <source>
        <dbReference type="ARBA" id="ARBA00022519"/>
    </source>
</evidence>
<keyword evidence="5 6" id="KW-0472">Membrane</keyword>